<dbReference type="Pfam" id="PF13191">
    <property type="entry name" value="AAA_16"/>
    <property type="match status" value="1"/>
</dbReference>
<dbReference type="Pfam" id="PF13424">
    <property type="entry name" value="TPR_12"/>
    <property type="match status" value="1"/>
</dbReference>
<evidence type="ECO:0000313" key="3">
    <source>
        <dbReference type="Proteomes" id="UP001165283"/>
    </source>
</evidence>
<keyword evidence="3" id="KW-1185">Reference proteome</keyword>
<dbReference type="InterPro" id="IPR011990">
    <property type="entry name" value="TPR-like_helical_dom_sf"/>
</dbReference>
<dbReference type="InterPro" id="IPR027417">
    <property type="entry name" value="P-loop_NTPase"/>
</dbReference>
<dbReference type="SUPFAM" id="SSF52540">
    <property type="entry name" value="P-loop containing nucleoside triphosphate hydrolases"/>
    <property type="match status" value="1"/>
</dbReference>
<dbReference type="Pfam" id="PF13374">
    <property type="entry name" value="TPR_10"/>
    <property type="match status" value="1"/>
</dbReference>
<dbReference type="NCBIfam" id="NF040586">
    <property type="entry name" value="FxSxx_TPR"/>
    <property type="match status" value="1"/>
</dbReference>
<dbReference type="RefSeq" id="WP_252445929.1">
    <property type="nucleotide sequence ID" value="NZ_JAGSOV010000083.1"/>
</dbReference>
<evidence type="ECO:0000259" key="1">
    <source>
        <dbReference type="Pfam" id="PF13191"/>
    </source>
</evidence>
<comment type="caution">
    <text evidence="2">The sequence shown here is derived from an EMBL/GenBank/DDBJ whole genome shotgun (WGS) entry which is preliminary data.</text>
</comment>
<organism evidence="2 3">
    <name type="scientific">Pseudonocardia humida</name>
    <dbReference type="NCBI Taxonomy" id="2800819"/>
    <lineage>
        <taxon>Bacteria</taxon>
        <taxon>Bacillati</taxon>
        <taxon>Actinomycetota</taxon>
        <taxon>Actinomycetes</taxon>
        <taxon>Pseudonocardiales</taxon>
        <taxon>Pseudonocardiaceae</taxon>
        <taxon>Pseudonocardia</taxon>
    </lineage>
</organism>
<gene>
    <name evidence="2" type="ORF">KDL28_35740</name>
</gene>
<dbReference type="InterPro" id="IPR053137">
    <property type="entry name" value="NLR-like"/>
</dbReference>
<dbReference type="Gene3D" id="3.40.50.300">
    <property type="entry name" value="P-loop containing nucleotide triphosphate hydrolases"/>
    <property type="match status" value="1"/>
</dbReference>
<feature type="domain" description="Orc1-like AAA ATPase" evidence="1">
    <location>
        <begin position="478"/>
        <end position="557"/>
    </location>
</feature>
<accession>A0ABT1ABW0</accession>
<dbReference type="SUPFAM" id="SSF48452">
    <property type="entry name" value="TPR-like"/>
    <property type="match status" value="2"/>
</dbReference>
<proteinExistence type="predicted"/>
<reference evidence="2" key="1">
    <citation type="submission" date="2021-04" db="EMBL/GenBank/DDBJ databases">
        <title>Pseudonocardia sp. nov., isolated from sandy soil of mangrove forest.</title>
        <authorList>
            <person name="Zan Z."/>
            <person name="Huang R."/>
            <person name="Liu W."/>
        </authorList>
    </citation>
    <scope>NUCLEOTIDE SEQUENCE</scope>
    <source>
        <strain evidence="2">S2-4</strain>
    </source>
</reference>
<dbReference type="PANTHER" id="PTHR46082:SF6">
    <property type="entry name" value="AAA+ ATPASE DOMAIN-CONTAINING PROTEIN-RELATED"/>
    <property type="match status" value="1"/>
</dbReference>
<dbReference type="PANTHER" id="PTHR46082">
    <property type="entry name" value="ATP/GTP-BINDING PROTEIN-RELATED"/>
    <property type="match status" value="1"/>
</dbReference>
<sequence>MTGPSGAPARFTTFLPVSSAVPSSSLVADVALLLAGAGRAVLVVDWSLGEAGVRSCLRRVPARRLPVGELAAPVRDALRRTFGTPPGVDPFDGADRFDSLDPFDGLVDDPDDTERYGAWWRHRMHAVPGLLDVAALADPAGPVVGRSSDVQIDRQIQQLAGALRVGCPYDHVLLHGLRPGAAGGVGLVAGVADTVVVTVAAVPDALDLAQRAATDLLTRRPYDLEMVVAAIDLGGGSVRRGSGRELTARVLADLTRPRVIGPDVTAVTMTYGVESASGDALSVLVDADGPAGRDRRRIAELVSGADDVPALPERLRAHFGNVLGDTSGAGTYWLAYTPPDRSWADRIAGLLRDAGVPTRRYPADGDVVPGPRDTVVAVASPRLGAADPLLDALTEHGVDRGGDQGAGPGPEVVAVVVEPVPAELLRGRRRIDLARLAPEDRRAELLGGLDLFIGHAVDRDGAVPYAGRPLRVPGRDRRFVGRDDLLERIRDAFAPIEGHTAESPGGPLVLVGEPGVGKSGVAAEYARRFARDYSGVLWAPAQDARAARAALADLAREQGWPTPRGGSDAALDHLRSGHGGERWLVVFDNVLGGALTDIPLNGVADVLITTTSGYRPTTGRTLEVDRLPPAAGAAILRDEALGVPGLTDADAARVVEMVGGLPIPLMLAAACLRDAVARMQQLQVDAVVARRDAVDNLRDALTAGGAPPDPPPAELGRAPASGVTARILGVACAALARDDVGQLAVRLAQMCTYLSADGVDMGVIGHRAFVARLAESAGPAGRVLFEDEWVLDRVLAAGARFGLFAVEWAAPSSVRMHRVLQRALQELTDPEVMLSRQADVLWALADHAPLRPETEPAVMAELERHLVASGAPDAVDRSGLVRHLGAPDEPGSPAWNVRRWVVEQIGHVYATGEPVSWESALNMATAVERRWVERFGPGDPLRCRLADRRGGLLFSLNRTEEARQVDMGVLAEIRRTLGPAHPRAVHAAGALAGDVLRLGRFDEALPEAETVWAELRDTFGEDHPLALAKGYNLAHTRFLNGRQVEALALHRRCHAHRERVLGPTHPWYRESLRSLGFYLRETGDSDQALLRLEHALDLAGESGAPAEQLERIRVKRALAVTLRRAHRRSPRDVIEEAEKQLTALHALLGPDHQEMLGALMGQAVDLASAGRAKEATALAARAVRGFAALAVGDAHPFVGVALTNQALVQLAAGEVDQAVATGRRAVEELAAAVDDVHPWRLAAQSGLVRALALQGRTAEADELLGSTDGLCRHYLPPRHPVAGAVADNRAAADLVGVAAAAAAESWRELDIDLPPT</sequence>
<dbReference type="EMBL" id="JAGSOV010000083">
    <property type="protein sequence ID" value="MCO1660425.1"/>
    <property type="molecule type" value="Genomic_DNA"/>
</dbReference>
<name>A0ABT1ABW0_9PSEU</name>
<dbReference type="InterPro" id="IPR041664">
    <property type="entry name" value="AAA_16"/>
</dbReference>
<protein>
    <submittedName>
        <fullName evidence="2">Tetratricopeptide repeat protein</fullName>
    </submittedName>
</protein>
<evidence type="ECO:0000313" key="2">
    <source>
        <dbReference type="EMBL" id="MCO1660425.1"/>
    </source>
</evidence>
<dbReference type="Proteomes" id="UP001165283">
    <property type="component" value="Unassembled WGS sequence"/>
</dbReference>
<dbReference type="Gene3D" id="1.25.40.10">
    <property type="entry name" value="Tetratricopeptide repeat domain"/>
    <property type="match status" value="2"/>
</dbReference>